<dbReference type="Proteomes" id="UP001497512">
    <property type="component" value="Chromosome 1"/>
</dbReference>
<feature type="region of interest" description="Disordered" evidence="1">
    <location>
        <begin position="81"/>
        <end position="106"/>
    </location>
</feature>
<protein>
    <submittedName>
        <fullName evidence="2">Uncharacterized protein</fullName>
    </submittedName>
</protein>
<evidence type="ECO:0000313" key="3">
    <source>
        <dbReference type="Proteomes" id="UP001497512"/>
    </source>
</evidence>
<dbReference type="PANTHER" id="PTHR37182:SF2">
    <property type="entry name" value="F24J8.11 PROTEIN"/>
    <property type="match status" value="1"/>
</dbReference>
<dbReference type="PANTHER" id="PTHR37182">
    <property type="entry name" value="F24J8.11 PROTEIN"/>
    <property type="match status" value="1"/>
</dbReference>
<keyword evidence="3" id="KW-1185">Reference proteome</keyword>
<accession>A0ABP0TC90</accession>
<proteinExistence type="predicted"/>
<sequence>MALAMKVGVPSSAFFCPTVFQSLQCESHSREPVGCGPSLAARPYPQLVSQLDNDQSPTITTFDVSRRWFVAVTASGTTWGLLGQPEAQAGKRKPPPPVEKKVEEDKGLSAYDQKILASVRRKEALRLSIEGQKAKGKSLASNP</sequence>
<evidence type="ECO:0000313" key="2">
    <source>
        <dbReference type="EMBL" id="CAK9192227.1"/>
    </source>
</evidence>
<organism evidence="2 3">
    <name type="scientific">Sphagnum troendelagicum</name>
    <dbReference type="NCBI Taxonomy" id="128251"/>
    <lineage>
        <taxon>Eukaryota</taxon>
        <taxon>Viridiplantae</taxon>
        <taxon>Streptophyta</taxon>
        <taxon>Embryophyta</taxon>
        <taxon>Bryophyta</taxon>
        <taxon>Sphagnophytina</taxon>
        <taxon>Sphagnopsida</taxon>
        <taxon>Sphagnales</taxon>
        <taxon>Sphagnaceae</taxon>
        <taxon>Sphagnum</taxon>
    </lineage>
</organism>
<dbReference type="EMBL" id="OZ019893">
    <property type="protein sequence ID" value="CAK9192227.1"/>
    <property type="molecule type" value="Genomic_DNA"/>
</dbReference>
<evidence type="ECO:0000256" key="1">
    <source>
        <dbReference type="SAM" id="MobiDB-lite"/>
    </source>
</evidence>
<reference evidence="2 3" key="1">
    <citation type="submission" date="2024-02" db="EMBL/GenBank/DDBJ databases">
        <authorList>
            <consortium name="ELIXIR-Norway"/>
            <consortium name="Elixir Norway"/>
        </authorList>
    </citation>
    <scope>NUCLEOTIDE SEQUENCE [LARGE SCALE GENOMIC DNA]</scope>
</reference>
<gene>
    <name evidence="2" type="ORF">CSSPTR1EN2_LOCUS1785</name>
</gene>
<name>A0ABP0TC90_9BRYO</name>